<dbReference type="Pfam" id="PF25273">
    <property type="entry name" value="DUF7869"/>
    <property type="match status" value="1"/>
</dbReference>
<feature type="compositionally biased region" description="Low complexity" evidence="1">
    <location>
        <begin position="50"/>
        <end position="63"/>
    </location>
</feature>
<dbReference type="InterPro" id="IPR057191">
    <property type="entry name" value="DUF7869"/>
</dbReference>
<reference evidence="3" key="1">
    <citation type="submission" date="2020-11" db="EMBL/GenBank/DDBJ databases">
        <authorList>
            <person name="Tran Van P."/>
        </authorList>
    </citation>
    <scope>NUCLEOTIDE SEQUENCE</scope>
</reference>
<dbReference type="PANTHER" id="PTHR10773">
    <property type="entry name" value="DNA-DIRECTED RNA POLYMERASES I, II, AND III SUBUNIT RPABC2"/>
    <property type="match status" value="1"/>
</dbReference>
<feature type="region of interest" description="Disordered" evidence="1">
    <location>
        <begin position="1"/>
        <end position="76"/>
    </location>
</feature>
<feature type="compositionally biased region" description="Basic and acidic residues" evidence="1">
    <location>
        <begin position="8"/>
        <end position="27"/>
    </location>
</feature>
<organism evidence="3">
    <name type="scientific">Timema californicum</name>
    <name type="common">California timema</name>
    <name type="synonym">Walking stick</name>
    <dbReference type="NCBI Taxonomy" id="61474"/>
    <lineage>
        <taxon>Eukaryota</taxon>
        <taxon>Metazoa</taxon>
        <taxon>Ecdysozoa</taxon>
        <taxon>Arthropoda</taxon>
        <taxon>Hexapoda</taxon>
        <taxon>Insecta</taxon>
        <taxon>Pterygota</taxon>
        <taxon>Neoptera</taxon>
        <taxon>Polyneoptera</taxon>
        <taxon>Phasmatodea</taxon>
        <taxon>Timematodea</taxon>
        <taxon>Timematoidea</taxon>
        <taxon>Timematidae</taxon>
        <taxon>Timema</taxon>
    </lineage>
</organism>
<proteinExistence type="predicted"/>
<feature type="compositionally biased region" description="Basic residues" evidence="1">
    <location>
        <begin position="66"/>
        <end position="76"/>
    </location>
</feature>
<dbReference type="PANTHER" id="PTHR10773:SF19">
    <property type="match status" value="1"/>
</dbReference>
<evidence type="ECO:0000256" key="1">
    <source>
        <dbReference type="SAM" id="MobiDB-lite"/>
    </source>
</evidence>
<dbReference type="EMBL" id="OE182001">
    <property type="protein sequence ID" value="CAD7573992.1"/>
    <property type="molecule type" value="Genomic_DNA"/>
</dbReference>
<feature type="domain" description="DUF7869" evidence="2">
    <location>
        <begin position="412"/>
        <end position="543"/>
    </location>
</feature>
<protein>
    <submittedName>
        <fullName evidence="3">(California timema) hypothetical protein</fullName>
    </submittedName>
</protein>
<dbReference type="AlphaFoldDB" id="A0A7R9P8W7"/>
<name>A0A7R9P8W7_TIMCA</name>
<evidence type="ECO:0000259" key="2">
    <source>
        <dbReference type="Pfam" id="PF25273"/>
    </source>
</evidence>
<sequence length="663" mass="76451">MNPHLRGGRVENHLGKKPHSSPDRDSNLDLPVLSGRAQHDKCLTKMDATGSESVSSVEENGVEQGKRKRRNRHKDKYKARLIKKANLRGEQHQSYSGTVIAEKQMGTICGCHKKCLDALSEEEKLTIFTHFYNDFTSKDEQDIFLQGLIEVRPIARRRSHGPVEKKKPRKSGFCYHVLNGGTRVPVCKKALINLLNIGEKRIRRISGLLLEGRSPRDGRGLNPKSHSIPGEIVELVKNHIECFPTKQSHYSGSDQVYLDSQLNVTKMYQLFVQKHPEAKVKYNFYYTYFKENYGYKFGRPQKDVCSTCEQLSVKIKSPALNDRAKRVAVAEKVVHVRRSKKFYNKLNEIREVGKRDDQVSAIVFDYMQNLPLPHVPVQEIFYFRQLWVNNFCIQNVVTGKSEMYVYHEGLARKGPNEVCSFIKHYIDYVLPKKVKVLHVFSDSCGGQNRNHTVARFLSALTVTGRFSKIFQYFPVRGHSFLPCDRDFGVIKRYLKKIDRVYTPDQYARYIAEASKKGNFCVNVINTADILDFKTWWQEHYKKTTLSVESLGSNVPKDKKVSFGISQYSMLVFDAKSPGNVCALDFIDGLQQYTFRLLHKTDDSTIRKVKLPTSKAYQDKNPINRKKIDDIRKVVQYVNSEHLGFYEEILEWPTVNHDDDDKDA</sequence>
<gene>
    <name evidence="3" type="ORF">TCMB3V08_LOCUS6612</name>
</gene>
<accession>A0A7R9P8W7</accession>
<evidence type="ECO:0000313" key="3">
    <source>
        <dbReference type="EMBL" id="CAD7573992.1"/>
    </source>
</evidence>